<dbReference type="Proteomes" id="UP000265703">
    <property type="component" value="Unassembled WGS sequence"/>
</dbReference>
<feature type="coiled-coil region" evidence="1">
    <location>
        <begin position="227"/>
        <end position="254"/>
    </location>
</feature>
<feature type="region of interest" description="Disordered" evidence="2">
    <location>
        <begin position="392"/>
        <end position="415"/>
    </location>
</feature>
<protein>
    <submittedName>
        <fullName evidence="3">Uncharacterized protein</fullName>
    </submittedName>
</protein>
<comment type="caution">
    <text evidence="3">The sequence shown here is derived from an EMBL/GenBank/DDBJ whole genome shotgun (WGS) entry which is preliminary data.</text>
</comment>
<organism evidence="3 4">
    <name type="scientific">Glomus cerebriforme</name>
    <dbReference type="NCBI Taxonomy" id="658196"/>
    <lineage>
        <taxon>Eukaryota</taxon>
        <taxon>Fungi</taxon>
        <taxon>Fungi incertae sedis</taxon>
        <taxon>Mucoromycota</taxon>
        <taxon>Glomeromycotina</taxon>
        <taxon>Glomeromycetes</taxon>
        <taxon>Glomerales</taxon>
        <taxon>Glomeraceae</taxon>
        <taxon>Glomus</taxon>
    </lineage>
</organism>
<reference evidence="3 4" key="1">
    <citation type="submission" date="2018-06" db="EMBL/GenBank/DDBJ databases">
        <title>Comparative genomics reveals the genomic features of Rhizophagus irregularis, R. cerebriforme, R. diaphanum and Gigaspora rosea, and their symbiotic lifestyle signature.</title>
        <authorList>
            <person name="Morin E."/>
            <person name="San Clemente H."/>
            <person name="Chen E.C.H."/>
            <person name="De La Providencia I."/>
            <person name="Hainaut M."/>
            <person name="Kuo A."/>
            <person name="Kohler A."/>
            <person name="Murat C."/>
            <person name="Tang N."/>
            <person name="Roy S."/>
            <person name="Loubradou J."/>
            <person name="Henrissat B."/>
            <person name="Grigoriev I.V."/>
            <person name="Corradi N."/>
            <person name="Roux C."/>
            <person name="Martin F.M."/>
        </authorList>
    </citation>
    <scope>NUCLEOTIDE SEQUENCE [LARGE SCALE GENOMIC DNA]</scope>
    <source>
        <strain evidence="3 4">DAOM 227022</strain>
    </source>
</reference>
<sequence length="606" mass="69256">MINNNTRKQAHINKLVREKFVLQIINRKCKAEADLAEFNRSWVFNQYQKWKAREINSWQIIIINLQNNLLLENMAEARRQPLYDIIVTTFSKYNQYTGQEPPNEYLDKIWNSVSYLEPNMTALENANVGDFNDTIKFAILKSKLGGKYIPVPNNDPYTSENPAINSPATLQVWINAKYQCETVGRQQVAIQRLTQERFLPTDSSDIHLSGDLFTWIRIANPEGQNYQNNSSTEIDKLNAKIAFLEAQLAQVQVQLQNNDVLDRMHILAGRLEILLDVPKDTSDIESLLDPNILSNDGMDKRLEQIKTHLAKLTRKDTRAKLIKDSKSKSGQVHMTTAYEQSDPIFSDDNISKPKDNDYNSDMKCNECAEQSGYFNKFSSFKAFNQPKGALHKVEQNDNSSPAHNQVKKCEPEPISTQDLDDESIDDLIEIDFVQKEELSTSIASIKCKIGYLKILAMALDSCSEITIITKDIVLRIEVNIDKSIKYGIATMPVESIGVVHNLPITLAPGFTIYEDFIVVKYSKPMLIFSNPLLKKYKCAIDWDKDELKIFHNGKDYIILVIMHKIKNKLEVNCANIISEYDDFSASDKISQDSQDISDVDILKKYI</sequence>
<evidence type="ECO:0000256" key="1">
    <source>
        <dbReference type="SAM" id="Coils"/>
    </source>
</evidence>
<evidence type="ECO:0000313" key="4">
    <source>
        <dbReference type="Proteomes" id="UP000265703"/>
    </source>
</evidence>
<proteinExistence type="predicted"/>
<dbReference type="AlphaFoldDB" id="A0A397TV99"/>
<dbReference type="InterPro" id="IPR021109">
    <property type="entry name" value="Peptidase_aspartic_dom_sf"/>
</dbReference>
<dbReference type="EMBL" id="QKYT01000007">
    <property type="protein sequence ID" value="RIA99091.1"/>
    <property type="molecule type" value="Genomic_DNA"/>
</dbReference>
<evidence type="ECO:0000313" key="3">
    <source>
        <dbReference type="EMBL" id="RIA99091.1"/>
    </source>
</evidence>
<keyword evidence="4" id="KW-1185">Reference proteome</keyword>
<dbReference type="Gene3D" id="2.40.70.10">
    <property type="entry name" value="Acid Proteases"/>
    <property type="match status" value="1"/>
</dbReference>
<gene>
    <name evidence="3" type="ORF">C1645_811826</name>
</gene>
<dbReference type="OrthoDB" id="2345504at2759"/>
<keyword evidence="1" id="KW-0175">Coiled coil</keyword>
<evidence type="ECO:0000256" key="2">
    <source>
        <dbReference type="SAM" id="MobiDB-lite"/>
    </source>
</evidence>
<name>A0A397TV99_9GLOM</name>
<accession>A0A397TV99</accession>